<organism evidence="1 2">
    <name type="scientific">Halocatena marina</name>
    <dbReference type="NCBI Taxonomy" id="2934937"/>
    <lineage>
        <taxon>Archaea</taxon>
        <taxon>Methanobacteriati</taxon>
        <taxon>Methanobacteriota</taxon>
        <taxon>Stenosarchaea group</taxon>
        <taxon>Halobacteria</taxon>
        <taxon>Halobacteriales</taxon>
        <taxon>Natronomonadaceae</taxon>
        <taxon>Halocatena</taxon>
    </lineage>
</organism>
<comment type="caution">
    <text evidence="1">The sequence shown here is derived from an EMBL/GenBank/DDBJ whole genome shotgun (WGS) entry which is preliminary data.</text>
</comment>
<dbReference type="RefSeq" id="WP_390206037.1">
    <property type="nucleotide sequence ID" value="NZ_JBHTAX010000001.1"/>
</dbReference>
<name>A0ABD5YPA2_9EURY</name>
<dbReference type="AlphaFoldDB" id="A0ABD5YPA2"/>
<sequence>MVDYSEGEPHTPSQSYFTAHVHSYIRNRGFGADQYPYKETYLTGRSIKEAAVVLVFPPQRNRYFPFERDHTAQEKRSSISLS</sequence>
<dbReference type="EMBL" id="JBHTAX010000001">
    <property type="protein sequence ID" value="MFC7191178.1"/>
    <property type="molecule type" value="Genomic_DNA"/>
</dbReference>
<evidence type="ECO:0000313" key="1">
    <source>
        <dbReference type="EMBL" id="MFC7191178.1"/>
    </source>
</evidence>
<evidence type="ECO:0000313" key="2">
    <source>
        <dbReference type="Proteomes" id="UP001596417"/>
    </source>
</evidence>
<keyword evidence="2" id="KW-1185">Reference proteome</keyword>
<dbReference type="Proteomes" id="UP001596417">
    <property type="component" value="Unassembled WGS sequence"/>
</dbReference>
<reference evidence="1 2" key="1">
    <citation type="journal article" date="2019" name="Int. J. Syst. Evol. Microbiol.">
        <title>The Global Catalogue of Microorganisms (GCM) 10K type strain sequencing project: providing services to taxonomists for standard genome sequencing and annotation.</title>
        <authorList>
            <consortium name="The Broad Institute Genomics Platform"/>
            <consortium name="The Broad Institute Genome Sequencing Center for Infectious Disease"/>
            <person name="Wu L."/>
            <person name="Ma J."/>
        </authorList>
    </citation>
    <scope>NUCLEOTIDE SEQUENCE [LARGE SCALE GENOMIC DNA]</scope>
    <source>
        <strain evidence="1 2">RDMS1</strain>
    </source>
</reference>
<accession>A0ABD5YPA2</accession>
<gene>
    <name evidence="1" type="ORF">ACFQL7_16085</name>
</gene>
<proteinExistence type="predicted"/>
<protein>
    <submittedName>
        <fullName evidence="1">Uncharacterized protein</fullName>
    </submittedName>
</protein>